<gene>
    <name evidence="2" type="ORF">CO174_04830</name>
</gene>
<reference evidence="3" key="1">
    <citation type="submission" date="2017-09" db="EMBL/GenBank/DDBJ databases">
        <title>Depth-based differentiation of microbial function through sediment-hosted aquifers and enrichment of novel symbionts in the deep terrestrial subsurface.</title>
        <authorList>
            <person name="Probst A.J."/>
            <person name="Ladd B."/>
            <person name="Jarett J.K."/>
            <person name="Geller-Mcgrath D.E."/>
            <person name="Sieber C.M.K."/>
            <person name="Emerson J.B."/>
            <person name="Anantharaman K."/>
            <person name="Thomas B.C."/>
            <person name="Malmstrom R."/>
            <person name="Stieglmeier M."/>
            <person name="Klingl A."/>
            <person name="Woyke T."/>
            <person name="Ryan C.M."/>
            <person name="Banfield J.F."/>
        </authorList>
    </citation>
    <scope>NUCLEOTIDE SEQUENCE [LARGE SCALE GENOMIC DNA]</scope>
</reference>
<proteinExistence type="predicted"/>
<feature type="transmembrane region" description="Helical" evidence="1">
    <location>
        <begin position="52"/>
        <end position="70"/>
    </location>
</feature>
<sequence>MAEEQLQVDIGRPVLEWEVDEYPKHDRSKYWYIIGAVVGVFLVIYAISTANFLFAVIILMLGIVTLLSTFLPPDRIVVIVTTTGVVVGDMYYDYEAIRDFSIAYDPPEVKYLYLEFHSPWQPLISIPLEEMDPNAIRENLLPFCFENLDRTEESLTDVMRRMYKL</sequence>
<accession>A0A2M7XB87</accession>
<dbReference type="AlphaFoldDB" id="A0A2M7XB87"/>
<organism evidence="2 3">
    <name type="scientific">Candidatus Uhrbacteria bacterium CG_4_9_14_3_um_filter_50_9</name>
    <dbReference type="NCBI Taxonomy" id="1975035"/>
    <lineage>
        <taxon>Bacteria</taxon>
        <taxon>Candidatus Uhriibacteriota</taxon>
    </lineage>
</organism>
<dbReference type="Proteomes" id="UP000229385">
    <property type="component" value="Unassembled WGS sequence"/>
</dbReference>
<comment type="caution">
    <text evidence="2">The sequence shown here is derived from an EMBL/GenBank/DDBJ whole genome shotgun (WGS) entry which is preliminary data.</text>
</comment>
<evidence type="ECO:0000313" key="3">
    <source>
        <dbReference type="Proteomes" id="UP000229385"/>
    </source>
</evidence>
<keyword evidence="1" id="KW-0472">Membrane</keyword>
<protein>
    <recommendedName>
        <fullName evidence="4">DUF5673 domain-containing protein</fullName>
    </recommendedName>
</protein>
<keyword evidence="1" id="KW-1133">Transmembrane helix</keyword>
<evidence type="ECO:0008006" key="4">
    <source>
        <dbReference type="Google" id="ProtNLM"/>
    </source>
</evidence>
<dbReference type="EMBL" id="PFWU01000049">
    <property type="protein sequence ID" value="PJA45129.1"/>
    <property type="molecule type" value="Genomic_DNA"/>
</dbReference>
<name>A0A2M7XB87_9BACT</name>
<evidence type="ECO:0000313" key="2">
    <source>
        <dbReference type="EMBL" id="PJA45129.1"/>
    </source>
</evidence>
<feature type="transmembrane region" description="Helical" evidence="1">
    <location>
        <begin position="30"/>
        <end position="47"/>
    </location>
</feature>
<keyword evidence="1" id="KW-0812">Transmembrane</keyword>
<evidence type="ECO:0000256" key="1">
    <source>
        <dbReference type="SAM" id="Phobius"/>
    </source>
</evidence>